<evidence type="ECO:0000256" key="2">
    <source>
        <dbReference type="ARBA" id="ARBA00022475"/>
    </source>
</evidence>
<evidence type="ECO:0000259" key="10">
    <source>
        <dbReference type="Pfam" id="PF00913"/>
    </source>
</evidence>
<dbReference type="InterPro" id="IPR001812">
    <property type="entry name" value="Trypano_VSG_A_N_dom"/>
</dbReference>
<feature type="chain" id="PRO_5012294720" evidence="9">
    <location>
        <begin position="22"/>
        <end position="462"/>
    </location>
</feature>
<dbReference type="VEuPathDB" id="TriTrypDB:Tb427_000310600"/>
<dbReference type="GO" id="GO:0005886">
    <property type="term" value="C:plasma membrane"/>
    <property type="evidence" value="ECO:0007669"/>
    <property type="project" value="UniProtKB-SubCell"/>
</dbReference>
<evidence type="ECO:0000256" key="7">
    <source>
        <dbReference type="SAM" id="Coils"/>
    </source>
</evidence>
<dbReference type="EMBL" id="KX699478">
    <property type="protein sequence ID" value="APD73434.1"/>
    <property type="molecule type" value="Genomic_DNA"/>
</dbReference>
<dbReference type="GO" id="GO:0098552">
    <property type="term" value="C:side of membrane"/>
    <property type="evidence" value="ECO:0007669"/>
    <property type="project" value="UniProtKB-KW"/>
</dbReference>
<dbReference type="Gene3D" id="3.90.150.10">
    <property type="entry name" value="Variant Surface Glycoprotein, subunit A domain 1"/>
    <property type="match status" value="1"/>
</dbReference>
<accession>A0A1J0R6K0</accession>
<feature type="domain" description="Trypanosome variant surface glycoprotein A-type N-terminal" evidence="10">
    <location>
        <begin position="13"/>
        <end position="374"/>
    </location>
</feature>
<dbReference type="Gene3D" id="1.10.470.10">
    <property type="entry name" value="Variant Surface Glycoprotein, subunit A, domain 2"/>
    <property type="match status" value="1"/>
</dbReference>
<evidence type="ECO:0000256" key="3">
    <source>
        <dbReference type="ARBA" id="ARBA00022622"/>
    </source>
</evidence>
<keyword evidence="4" id="KW-0472">Membrane</keyword>
<dbReference type="SUPFAM" id="SSF58087">
    <property type="entry name" value="Variant surface glycoprotein (N-terminal domain)"/>
    <property type="match status" value="1"/>
</dbReference>
<keyword evidence="6" id="KW-0449">Lipoprotein</keyword>
<proteinExistence type="predicted"/>
<feature type="region of interest" description="Disordered" evidence="8">
    <location>
        <begin position="433"/>
        <end position="462"/>
    </location>
</feature>
<keyword evidence="7" id="KW-0175">Coiled coil</keyword>
<keyword evidence="2" id="KW-1003">Cell membrane</keyword>
<evidence type="ECO:0000256" key="9">
    <source>
        <dbReference type="SAM" id="SignalP"/>
    </source>
</evidence>
<keyword evidence="5" id="KW-0325">Glycoprotein</keyword>
<evidence type="ECO:0000256" key="1">
    <source>
        <dbReference type="ARBA" id="ARBA00004609"/>
    </source>
</evidence>
<evidence type="ECO:0000256" key="4">
    <source>
        <dbReference type="ARBA" id="ARBA00023136"/>
    </source>
</evidence>
<organism evidence="11">
    <name type="scientific">Trypanosoma brucei</name>
    <dbReference type="NCBI Taxonomy" id="5691"/>
    <lineage>
        <taxon>Eukaryota</taxon>
        <taxon>Discoba</taxon>
        <taxon>Euglenozoa</taxon>
        <taxon>Kinetoplastea</taxon>
        <taxon>Metakinetoplastina</taxon>
        <taxon>Trypanosomatida</taxon>
        <taxon>Trypanosomatidae</taxon>
        <taxon>Trypanosoma</taxon>
    </lineage>
</organism>
<evidence type="ECO:0000256" key="8">
    <source>
        <dbReference type="SAM" id="MobiDB-lite"/>
    </source>
</evidence>
<dbReference type="GO" id="GO:0042783">
    <property type="term" value="P:symbiont-mediated evasion of host immune response"/>
    <property type="evidence" value="ECO:0007669"/>
    <property type="project" value="InterPro"/>
</dbReference>
<dbReference type="VEuPathDB" id="TriTrypDB:Tb11.v5.0599"/>
<sequence>MKSVETSLIFTLFLTAVPKQTEQTANYPIKQEGWTGACQLGAQLKAIAQRAAAHIASRSDAAEQYLKQQLITQIYVEAKQNGEATAAQTALTRYYAAKAEQALQKLRGAEAAKLATAIKNAAQAQGAIAEFLINAGEIADSGTHHCLAVKSGGAGHRAASPAVATEEPGCAVTIQTLATTEITAAGFTATGYTQPSGAAAGSITASSGSGRCAFGTGKTTNHILNPSTGATIAGAPQFAAGIFTLESADLNIANLADLQAASGAHDFLKGAFSAHLATKQQLIKYTFKNSDELAADPEYQAEFAQTEYKVNLANIPQGTDIVAKIKAALGPADQMKAKYTEKLSDVKIPNPNPEIKEQTNLAAITNIADLTAVLEMLKNNNKGAKTAKIKKLEEDLKKAQETTKVITKTMVQICNEKQDAKTCNADTNCKYDESKQEEPKCGLSEDGKKAVAKEKNGEDKKL</sequence>
<evidence type="ECO:0000256" key="6">
    <source>
        <dbReference type="ARBA" id="ARBA00023288"/>
    </source>
</evidence>
<protein>
    <submittedName>
        <fullName evidence="11">Variant surface glycoprotein 1125.1190</fullName>
    </submittedName>
</protein>
<evidence type="ECO:0000313" key="11">
    <source>
        <dbReference type="EMBL" id="APD73434.1"/>
    </source>
</evidence>
<comment type="subcellular location">
    <subcellularLocation>
        <location evidence="1">Cell membrane</location>
        <topology evidence="1">Lipid-anchor</topology>
        <topology evidence="1">GPI-anchor</topology>
    </subcellularLocation>
</comment>
<feature type="signal peptide" evidence="9">
    <location>
        <begin position="1"/>
        <end position="21"/>
    </location>
</feature>
<name>A0A1J0R6K0_9TRYP</name>
<dbReference type="AlphaFoldDB" id="A0A1J0R6K0"/>
<keyword evidence="3" id="KW-0336">GPI-anchor</keyword>
<reference evidence="11" key="1">
    <citation type="submission" date="2016-08" db="EMBL/GenBank/DDBJ databases">
        <title>VSG repertoire of Trypanosoma brucei EATRO 1125.</title>
        <authorList>
            <person name="Cross G.A."/>
        </authorList>
    </citation>
    <scope>NUCLEOTIDE SEQUENCE</scope>
    <source>
        <strain evidence="11">EATRO 1125</strain>
    </source>
</reference>
<dbReference type="Pfam" id="PF00913">
    <property type="entry name" value="Trypan_glycop"/>
    <property type="match status" value="1"/>
</dbReference>
<feature type="coiled-coil region" evidence="7">
    <location>
        <begin position="367"/>
        <end position="409"/>
    </location>
</feature>
<evidence type="ECO:0000256" key="5">
    <source>
        <dbReference type="ARBA" id="ARBA00023180"/>
    </source>
</evidence>
<keyword evidence="9" id="KW-0732">Signal</keyword>